<proteinExistence type="predicted"/>
<sequence length="28" mass="3427">MTIKRESTLHYRGFCCKTEGKTELFYKR</sequence>
<dbReference type="AlphaFoldDB" id="A0A0A9C4X7"/>
<protein>
    <submittedName>
        <fullName evidence="1">Uncharacterized protein</fullName>
    </submittedName>
</protein>
<name>A0A0A9C4X7_ARUDO</name>
<accession>A0A0A9C4X7</accession>
<reference evidence="1" key="1">
    <citation type="submission" date="2014-09" db="EMBL/GenBank/DDBJ databases">
        <authorList>
            <person name="Magalhaes I.L.F."/>
            <person name="Oliveira U."/>
            <person name="Santos F.R."/>
            <person name="Vidigal T.H.D.A."/>
            <person name="Brescovit A.D."/>
            <person name="Santos A.J."/>
        </authorList>
    </citation>
    <scope>NUCLEOTIDE SEQUENCE</scope>
    <source>
        <tissue evidence="1">Shoot tissue taken approximately 20 cm above the soil surface</tissue>
    </source>
</reference>
<dbReference type="EMBL" id="GBRH01231333">
    <property type="protein sequence ID" value="JAD66562.1"/>
    <property type="molecule type" value="Transcribed_RNA"/>
</dbReference>
<evidence type="ECO:0000313" key="1">
    <source>
        <dbReference type="EMBL" id="JAD66562.1"/>
    </source>
</evidence>
<reference evidence="1" key="2">
    <citation type="journal article" date="2015" name="Data Brief">
        <title>Shoot transcriptome of the giant reed, Arundo donax.</title>
        <authorList>
            <person name="Barrero R.A."/>
            <person name="Guerrero F.D."/>
            <person name="Moolhuijzen P."/>
            <person name="Goolsby J.A."/>
            <person name="Tidwell J."/>
            <person name="Bellgard S.E."/>
            <person name="Bellgard M.I."/>
        </authorList>
    </citation>
    <scope>NUCLEOTIDE SEQUENCE</scope>
    <source>
        <tissue evidence="1">Shoot tissue taken approximately 20 cm above the soil surface</tissue>
    </source>
</reference>
<organism evidence="1">
    <name type="scientific">Arundo donax</name>
    <name type="common">Giant reed</name>
    <name type="synonym">Donax arundinaceus</name>
    <dbReference type="NCBI Taxonomy" id="35708"/>
    <lineage>
        <taxon>Eukaryota</taxon>
        <taxon>Viridiplantae</taxon>
        <taxon>Streptophyta</taxon>
        <taxon>Embryophyta</taxon>
        <taxon>Tracheophyta</taxon>
        <taxon>Spermatophyta</taxon>
        <taxon>Magnoliopsida</taxon>
        <taxon>Liliopsida</taxon>
        <taxon>Poales</taxon>
        <taxon>Poaceae</taxon>
        <taxon>PACMAD clade</taxon>
        <taxon>Arundinoideae</taxon>
        <taxon>Arundineae</taxon>
        <taxon>Arundo</taxon>
    </lineage>
</organism>